<dbReference type="OrthoDB" id="10023951at2759"/>
<evidence type="ECO:0000313" key="4">
    <source>
        <dbReference type="Proteomes" id="UP000242457"/>
    </source>
</evidence>
<dbReference type="EMBL" id="KZ288358">
    <property type="protein sequence ID" value="PBC27086.1"/>
    <property type="molecule type" value="Genomic_DNA"/>
</dbReference>
<protein>
    <submittedName>
        <fullName evidence="3">Disks large-associated protein</fullName>
    </submittedName>
</protein>
<feature type="region of interest" description="Disordered" evidence="2">
    <location>
        <begin position="632"/>
        <end position="664"/>
    </location>
</feature>
<reference evidence="3 4" key="1">
    <citation type="submission" date="2014-07" db="EMBL/GenBank/DDBJ databases">
        <title>Genomic and transcriptomic analysis on Apis cerana provide comprehensive insights into honey bee biology.</title>
        <authorList>
            <person name="Diao Q."/>
            <person name="Sun L."/>
            <person name="Zheng H."/>
            <person name="Zheng H."/>
            <person name="Xu S."/>
            <person name="Wang S."/>
            <person name="Zeng Z."/>
            <person name="Hu F."/>
            <person name="Su S."/>
            <person name="Wu J."/>
        </authorList>
    </citation>
    <scope>NUCLEOTIDE SEQUENCE [LARGE SCALE GENOMIC DNA]</scope>
    <source>
        <tissue evidence="3">Pupae without intestine</tissue>
    </source>
</reference>
<feature type="compositionally biased region" description="Basic residues" evidence="2">
    <location>
        <begin position="653"/>
        <end position="664"/>
    </location>
</feature>
<dbReference type="GO" id="GO:0051642">
    <property type="term" value="P:centrosome localization"/>
    <property type="evidence" value="ECO:0007669"/>
    <property type="project" value="TreeGrafter"/>
</dbReference>
<evidence type="ECO:0000313" key="3">
    <source>
        <dbReference type="EMBL" id="PBC27086.1"/>
    </source>
</evidence>
<dbReference type="GO" id="GO:0005737">
    <property type="term" value="C:cytoplasm"/>
    <property type="evidence" value="ECO:0007669"/>
    <property type="project" value="TreeGrafter"/>
</dbReference>
<dbReference type="GO" id="GO:0007059">
    <property type="term" value="P:chromosome segregation"/>
    <property type="evidence" value="ECO:0007669"/>
    <property type="project" value="TreeGrafter"/>
</dbReference>
<dbReference type="STRING" id="94128.A0A2A3E785"/>
<dbReference type="GO" id="GO:0005634">
    <property type="term" value="C:nucleus"/>
    <property type="evidence" value="ECO:0007669"/>
    <property type="project" value="TreeGrafter"/>
</dbReference>
<sequence length="664" mass="76990">MANTKVYNNSIEKTSFSSNNNISLSNSPCAVIFSPYVVCSRGKSNARKEQQLKRGFSLGRSPSDDIPTKDTVMQSLNISIEEEERTAQYFHFLLNREIDRLTELRKKWIKIRTEPETPKSGKYEINQAIGQINLLINKRFERFRTLVTDCEVGKGEMLVTCKDLQGFWDMMFIEVKNCDSQFEKLEKFRSQGWKDTNLFSDNQTTKKKIISAKSNSIKAFLNEKKSKMTEKIKNNDDSNKLKCNLNDISNKYIKNESPNIKHKIKSIFTGSNEKKITSLKQAKKLNLLQKVQLSGSLKKIKNPSTTIKMNLCKTPEIQLDDSISYINSNQTPGKSILKQSTTKIESHEKSSNKVNFDDHIILNEIPIDEETQIKMDLAAALSRIDNFDFDSLHEETNDIRKKLHFNDSNSDEYEDDIRQELELKVKIKNNTNNITCMQTQTLIPLQELNKSICKPQKKNNIAQTNMNESDIILNQTLPLNINTSTPCKKDKADIYLNILKEKHISVSDKEENPQNNKCIKVLRNRSISIDTSIVKKKSFKKESINVQKQECKENETHLDRRKRRSYFKNNINDNEKTDILHTNNCVHDVCLEEQDNKRRSTRSVKFSEIEKEQNEINKLTLPVTPYIKKRKISSKTNEKNNTLIEHSSEISKKQRIRRSQNKKI</sequence>
<dbReference type="Pfam" id="PF03359">
    <property type="entry name" value="GKAP"/>
    <property type="match status" value="1"/>
</dbReference>
<dbReference type="Proteomes" id="UP000242457">
    <property type="component" value="Unassembled WGS sequence"/>
</dbReference>
<gene>
    <name evidence="3" type="ORF">APICC_07813</name>
</gene>
<dbReference type="InterPro" id="IPR005026">
    <property type="entry name" value="SAPAP"/>
</dbReference>
<dbReference type="GO" id="GO:0023052">
    <property type="term" value="P:signaling"/>
    <property type="evidence" value="ECO:0007669"/>
    <property type="project" value="InterPro"/>
</dbReference>
<dbReference type="GO" id="GO:0007346">
    <property type="term" value="P:regulation of mitotic cell cycle"/>
    <property type="evidence" value="ECO:0007669"/>
    <property type="project" value="TreeGrafter"/>
</dbReference>
<dbReference type="AlphaFoldDB" id="A0A2A3E785"/>
<dbReference type="PANTHER" id="PTHR12353">
    <property type="entry name" value="DISKS LARGE-ASSOCIATED PROTEIN DAP SAP90/PSD-95-ASSOCIATED PROTEIN"/>
    <property type="match status" value="1"/>
</dbReference>
<name>A0A2A3E785_APICC</name>
<evidence type="ECO:0000256" key="2">
    <source>
        <dbReference type="SAM" id="MobiDB-lite"/>
    </source>
</evidence>
<comment type="similarity">
    <text evidence="1">Belongs to the SAPAP family.</text>
</comment>
<dbReference type="GO" id="GO:0051382">
    <property type="term" value="P:kinetochore assembly"/>
    <property type="evidence" value="ECO:0007669"/>
    <property type="project" value="TreeGrafter"/>
</dbReference>
<dbReference type="GO" id="GO:0008017">
    <property type="term" value="F:microtubule binding"/>
    <property type="evidence" value="ECO:0007669"/>
    <property type="project" value="TreeGrafter"/>
</dbReference>
<proteinExistence type="inferred from homology"/>
<dbReference type="PANTHER" id="PTHR12353:SF1">
    <property type="entry name" value="DISKS LARGE-ASSOCIATED PROTEIN 5"/>
    <property type="match status" value="1"/>
</dbReference>
<keyword evidence="4" id="KW-1185">Reference proteome</keyword>
<organism evidence="3 4">
    <name type="scientific">Apis cerana cerana</name>
    <name type="common">Oriental honeybee</name>
    <dbReference type="NCBI Taxonomy" id="94128"/>
    <lineage>
        <taxon>Eukaryota</taxon>
        <taxon>Metazoa</taxon>
        <taxon>Ecdysozoa</taxon>
        <taxon>Arthropoda</taxon>
        <taxon>Hexapoda</taxon>
        <taxon>Insecta</taxon>
        <taxon>Pterygota</taxon>
        <taxon>Neoptera</taxon>
        <taxon>Endopterygota</taxon>
        <taxon>Hymenoptera</taxon>
        <taxon>Apocrita</taxon>
        <taxon>Aculeata</taxon>
        <taxon>Apoidea</taxon>
        <taxon>Anthophila</taxon>
        <taxon>Apidae</taxon>
        <taxon>Apis</taxon>
    </lineage>
</organism>
<dbReference type="GO" id="GO:0031616">
    <property type="term" value="C:spindle pole centrosome"/>
    <property type="evidence" value="ECO:0007669"/>
    <property type="project" value="TreeGrafter"/>
</dbReference>
<dbReference type="GO" id="GO:0007052">
    <property type="term" value="P:mitotic spindle organization"/>
    <property type="evidence" value="ECO:0007669"/>
    <property type="project" value="TreeGrafter"/>
</dbReference>
<evidence type="ECO:0000256" key="1">
    <source>
        <dbReference type="ARBA" id="ARBA00008839"/>
    </source>
</evidence>
<accession>A0A2A3E785</accession>